<protein>
    <submittedName>
        <fullName evidence="1">Transposase</fullName>
    </submittedName>
</protein>
<dbReference type="InterPro" id="IPR036397">
    <property type="entry name" value="RNaseH_sf"/>
</dbReference>
<gene>
    <name evidence="1" type="ORF">ElyMa_002425200</name>
</gene>
<dbReference type="EMBL" id="BMAT01004969">
    <property type="protein sequence ID" value="GFR84764.1"/>
    <property type="molecule type" value="Genomic_DNA"/>
</dbReference>
<evidence type="ECO:0000313" key="1">
    <source>
        <dbReference type="EMBL" id="GFR84764.1"/>
    </source>
</evidence>
<organism evidence="1 2">
    <name type="scientific">Elysia marginata</name>
    <dbReference type="NCBI Taxonomy" id="1093978"/>
    <lineage>
        <taxon>Eukaryota</taxon>
        <taxon>Metazoa</taxon>
        <taxon>Spiralia</taxon>
        <taxon>Lophotrochozoa</taxon>
        <taxon>Mollusca</taxon>
        <taxon>Gastropoda</taxon>
        <taxon>Heterobranchia</taxon>
        <taxon>Euthyneura</taxon>
        <taxon>Panpulmonata</taxon>
        <taxon>Sacoglossa</taxon>
        <taxon>Placobranchoidea</taxon>
        <taxon>Plakobranchidae</taxon>
        <taxon>Elysia</taxon>
    </lineage>
</organism>
<accession>A0AAV4GHN1</accession>
<proteinExistence type="predicted"/>
<dbReference type="AlphaFoldDB" id="A0AAV4GHN1"/>
<comment type="caution">
    <text evidence="1">The sequence shown here is derived from an EMBL/GenBank/DDBJ whole genome shotgun (WGS) entry which is preliminary data.</text>
</comment>
<dbReference type="Proteomes" id="UP000762676">
    <property type="component" value="Unassembled WGS sequence"/>
</dbReference>
<reference evidence="1 2" key="1">
    <citation type="journal article" date="2021" name="Elife">
        <title>Chloroplast acquisition without the gene transfer in kleptoplastic sea slugs, Plakobranchus ocellatus.</title>
        <authorList>
            <person name="Maeda T."/>
            <person name="Takahashi S."/>
            <person name="Yoshida T."/>
            <person name="Shimamura S."/>
            <person name="Takaki Y."/>
            <person name="Nagai Y."/>
            <person name="Toyoda A."/>
            <person name="Suzuki Y."/>
            <person name="Arimoto A."/>
            <person name="Ishii H."/>
            <person name="Satoh N."/>
            <person name="Nishiyama T."/>
            <person name="Hasebe M."/>
            <person name="Maruyama T."/>
            <person name="Minagawa J."/>
            <person name="Obokata J."/>
            <person name="Shigenobu S."/>
        </authorList>
    </citation>
    <scope>NUCLEOTIDE SEQUENCE [LARGE SCALE GENOMIC DNA]</scope>
</reference>
<dbReference type="Gene3D" id="3.30.420.10">
    <property type="entry name" value="Ribonuclease H-like superfamily/Ribonuclease H"/>
    <property type="match status" value="1"/>
</dbReference>
<sequence length="194" mass="22058">MFTVFFNYRGPLLVAILPQDTAITAIYYVQNVLSQVKSAINEQRPKVSTSRTLLLHDNAGPHKDKLAGRKFDRIQALAKAVNSKRRTIPEEDCQGVFRKRQIRPKRTEIPRERGIPCNNTAVNKTNAVPPIRLTLQILHLVCPGQNNWMRDTEAELERQGTIWSGGENAVAQKRVRWRGVIDGLWSSWSGSKEM</sequence>
<dbReference type="GO" id="GO:0003676">
    <property type="term" value="F:nucleic acid binding"/>
    <property type="evidence" value="ECO:0007669"/>
    <property type="project" value="InterPro"/>
</dbReference>
<name>A0AAV4GHN1_9GAST</name>
<keyword evidence="2" id="KW-1185">Reference proteome</keyword>
<evidence type="ECO:0000313" key="2">
    <source>
        <dbReference type="Proteomes" id="UP000762676"/>
    </source>
</evidence>